<comment type="caution">
    <text evidence="3">The sequence shown here is derived from an EMBL/GenBank/DDBJ whole genome shotgun (WGS) entry which is preliminary data.</text>
</comment>
<evidence type="ECO:0000256" key="2">
    <source>
        <dbReference type="SAM" id="Phobius"/>
    </source>
</evidence>
<organism evidence="3 4">
    <name type="scientific">Orchesella dallaii</name>
    <dbReference type="NCBI Taxonomy" id="48710"/>
    <lineage>
        <taxon>Eukaryota</taxon>
        <taxon>Metazoa</taxon>
        <taxon>Ecdysozoa</taxon>
        <taxon>Arthropoda</taxon>
        <taxon>Hexapoda</taxon>
        <taxon>Collembola</taxon>
        <taxon>Entomobryomorpha</taxon>
        <taxon>Entomobryoidea</taxon>
        <taxon>Orchesellidae</taxon>
        <taxon>Orchesellinae</taxon>
        <taxon>Orchesella</taxon>
    </lineage>
</organism>
<feature type="transmembrane region" description="Helical" evidence="2">
    <location>
        <begin position="184"/>
        <end position="206"/>
    </location>
</feature>
<evidence type="ECO:0000313" key="3">
    <source>
        <dbReference type="EMBL" id="CAL8125243.1"/>
    </source>
</evidence>
<keyword evidence="2" id="KW-1133">Transmembrane helix</keyword>
<comment type="similarity">
    <text evidence="1">Belongs to the TMEM121 family.</text>
</comment>
<evidence type="ECO:0000313" key="4">
    <source>
        <dbReference type="Proteomes" id="UP001642540"/>
    </source>
</evidence>
<feature type="transmembrane region" description="Helical" evidence="2">
    <location>
        <begin position="218"/>
        <end position="238"/>
    </location>
</feature>
<feature type="transmembrane region" description="Helical" evidence="2">
    <location>
        <begin position="259"/>
        <end position="279"/>
    </location>
</feature>
<dbReference type="Pfam" id="PF14997">
    <property type="entry name" value="CECR6_TMEM121"/>
    <property type="match status" value="1"/>
</dbReference>
<feature type="transmembrane region" description="Helical" evidence="2">
    <location>
        <begin position="108"/>
        <end position="132"/>
    </location>
</feature>
<sequence>MGCSKNFLLQILDSSLLSIVFIFQSVVLSQYLVYDASELQGENAHNGFLSTEKILWLTGDLICLALFLLSSICGYKNLQLARGLSGELPREHGTTSLYNYVLSSKLPLLYVSWFCYAILLVTKITVIFTTNLHENPENFGTSLFGAQMLQLVIGISALIFSLLVESHHDARGRDPRRNAYLNSLAYGIALEILDTADFLSFLIPTFGHSHSTCPTSTLAPVIISLASVNLFLPTLTLYKLTTTSFGEVYQVKLEILYDSLHNFLVSIPFLAIRIYLWNVSEREDVLFAIKNIYSIVGYCRGLFSNLKLLRAERSNMDRLRRNNDNKPNNATEMNSLM</sequence>
<protein>
    <submittedName>
        <fullName evidence="3">Uncharacterized protein</fullName>
    </submittedName>
</protein>
<feature type="transmembrane region" description="Helical" evidence="2">
    <location>
        <begin position="7"/>
        <end position="34"/>
    </location>
</feature>
<name>A0ABP1RB72_9HEXA</name>
<evidence type="ECO:0000256" key="1">
    <source>
        <dbReference type="ARBA" id="ARBA00007711"/>
    </source>
</evidence>
<feature type="transmembrane region" description="Helical" evidence="2">
    <location>
        <begin position="54"/>
        <end position="75"/>
    </location>
</feature>
<dbReference type="Proteomes" id="UP001642540">
    <property type="component" value="Unassembled WGS sequence"/>
</dbReference>
<reference evidence="3 4" key="1">
    <citation type="submission" date="2024-08" db="EMBL/GenBank/DDBJ databases">
        <authorList>
            <person name="Cucini C."/>
            <person name="Frati F."/>
        </authorList>
    </citation>
    <scope>NUCLEOTIDE SEQUENCE [LARGE SCALE GENOMIC DNA]</scope>
</reference>
<dbReference type="PANTHER" id="PTHR47399:SF1">
    <property type="entry name" value="TRANSMEMBRANE PROTEIN 121B"/>
    <property type="match status" value="1"/>
</dbReference>
<feature type="transmembrane region" description="Helical" evidence="2">
    <location>
        <begin position="144"/>
        <end position="164"/>
    </location>
</feature>
<proteinExistence type="inferred from homology"/>
<keyword evidence="2" id="KW-0812">Transmembrane</keyword>
<dbReference type="EMBL" id="CAXLJM020000069">
    <property type="protein sequence ID" value="CAL8125243.1"/>
    <property type="molecule type" value="Genomic_DNA"/>
</dbReference>
<keyword evidence="2" id="KW-0472">Membrane</keyword>
<feature type="transmembrane region" description="Helical" evidence="2">
    <location>
        <begin position="285"/>
        <end position="303"/>
    </location>
</feature>
<gene>
    <name evidence="3" type="ORF">ODALV1_LOCUS20901</name>
</gene>
<dbReference type="InterPro" id="IPR026624">
    <property type="entry name" value="CECR6"/>
</dbReference>
<dbReference type="PANTHER" id="PTHR47399">
    <property type="entry name" value="TRANSMEMBRANE PROTEIN 121B"/>
    <property type="match status" value="1"/>
</dbReference>
<dbReference type="InterPro" id="IPR032776">
    <property type="entry name" value="CECR6/TMEM121"/>
</dbReference>
<keyword evidence="4" id="KW-1185">Reference proteome</keyword>
<accession>A0ABP1RB72</accession>